<protein>
    <submittedName>
        <fullName evidence="1">HCP-like protein</fullName>
    </submittedName>
</protein>
<dbReference type="PANTHER" id="PTHR43628:SF1">
    <property type="entry name" value="CHITIN SYNTHASE REGULATORY FACTOR 2-RELATED"/>
    <property type="match status" value="1"/>
</dbReference>
<dbReference type="InterPro" id="IPR011990">
    <property type="entry name" value="TPR-like_helical_dom_sf"/>
</dbReference>
<sequence>MSQLASYTLTLPPASECKYQPKPGEQIENLTSDIAIAKAVEAHQVGEIEKGNYYLCEAANMKSTLGLLLYGISLRNGWGCTPNLKLGFECLIAAAREAMSDILSKKNAEDSVAEHQLALSLFELGVCYMQGWGIAKNKKWGAYYYEIAADLGEPDAQNEIAHCYLNGKGVKKNKYKAAYFFQLASEQGNGYMGNAWIYKDKYLNQEPPQLNTSI</sequence>
<dbReference type="EMBL" id="KQ964525">
    <property type="protein sequence ID" value="KXN69730.1"/>
    <property type="molecule type" value="Genomic_DNA"/>
</dbReference>
<dbReference type="InterPro" id="IPR006597">
    <property type="entry name" value="Sel1-like"/>
</dbReference>
<evidence type="ECO:0000313" key="2">
    <source>
        <dbReference type="Proteomes" id="UP000070444"/>
    </source>
</evidence>
<dbReference type="Proteomes" id="UP000070444">
    <property type="component" value="Unassembled WGS sequence"/>
</dbReference>
<proteinExistence type="predicted"/>
<dbReference type="Pfam" id="PF08238">
    <property type="entry name" value="Sel1"/>
    <property type="match status" value="3"/>
</dbReference>
<keyword evidence="2" id="KW-1185">Reference proteome</keyword>
<reference evidence="1 2" key="1">
    <citation type="journal article" date="2015" name="Genome Biol. Evol.">
        <title>Phylogenomic analyses indicate that early fungi evolved digesting cell walls of algal ancestors of land plants.</title>
        <authorList>
            <person name="Chang Y."/>
            <person name="Wang S."/>
            <person name="Sekimoto S."/>
            <person name="Aerts A.L."/>
            <person name="Choi C."/>
            <person name="Clum A."/>
            <person name="LaButti K.M."/>
            <person name="Lindquist E.A."/>
            <person name="Yee Ngan C."/>
            <person name="Ohm R.A."/>
            <person name="Salamov A.A."/>
            <person name="Grigoriev I.V."/>
            <person name="Spatafora J.W."/>
            <person name="Berbee M.L."/>
        </authorList>
    </citation>
    <scope>NUCLEOTIDE SEQUENCE [LARGE SCALE GENOMIC DNA]</scope>
    <source>
        <strain evidence="1 2">NRRL 28638</strain>
    </source>
</reference>
<dbReference type="Gene3D" id="1.25.40.10">
    <property type="entry name" value="Tetratricopeptide repeat domain"/>
    <property type="match status" value="1"/>
</dbReference>
<name>A0A137P3Y4_CONC2</name>
<dbReference type="AlphaFoldDB" id="A0A137P3Y4"/>
<dbReference type="SMART" id="SM00671">
    <property type="entry name" value="SEL1"/>
    <property type="match status" value="3"/>
</dbReference>
<accession>A0A137P3Y4</accession>
<dbReference type="SUPFAM" id="SSF81901">
    <property type="entry name" value="HCP-like"/>
    <property type="match status" value="1"/>
</dbReference>
<organism evidence="1 2">
    <name type="scientific">Conidiobolus coronatus (strain ATCC 28846 / CBS 209.66 / NRRL 28638)</name>
    <name type="common">Delacroixia coronata</name>
    <dbReference type="NCBI Taxonomy" id="796925"/>
    <lineage>
        <taxon>Eukaryota</taxon>
        <taxon>Fungi</taxon>
        <taxon>Fungi incertae sedis</taxon>
        <taxon>Zoopagomycota</taxon>
        <taxon>Entomophthoromycotina</taxon>
        <taxon>Entomophthoromycetes</taxon>
        <taxon>Entomophthorales</taxon>
        <taxon>Ancylistaceae</taxon>
        <taxon>Conidiobolus</taxon>
    </lineage>
</organism>
<dbReference type="STRING" id="796925.A0A137P3Y4"/>
<dbReference type="GO" id="GO:0010972">
    <property type="term" value="P:negative regulation of G2/M transition of mitotic cell cycle"/>
    <property type="evidence" value="ECO:0007669"/>
    <property type="project" value="TreeGrafter"/>
</dbReference>
<dbReference type="GO" id="GO:0032153">
    <property type="term" value="C:cell division site"/>
    <property type="evidence" value="ECO:0007669"/>
    <property type="project" value="TreeGrafter"/>
</dbReference>
<gene>
    <name evidence="1" type="ORF">CONCODRAFT_40244</name>
</gene>
<dbReference type="InterPro" id="IPR052945">
    <property type="entry name" value="Mitotic_Regulator"/>
</dbReference>
<dbReference type="OrthoDB" id="2148946at2759"/>
<evidence type="ECO:0000313" key="1">
    <source>
        <dbReference type="EMBL" id="KXN69730.1"/>
    </source>
</evidence>
<dbReference type="OMA" id="PASECKY"/>
<dbReference type="PANTHER" id="PTHR43628">
    <property type="entry name" value="ACTIVATOR OF C KINASE PROTEIN 1-RELATED"/>
    <property type="match status" value="1"/>
</dbReference>